<reference evidence="2" key="1">
    <citation type="journal article" date="2011" name="Genome Biol.">
        <title>The draft genome of the carcinogenic human liver fluke Clonorchis sinensis.</title>
        <authorList>
            <person name="Wang X."/>
            <person name="Chen W."/>
            <person name="Huang Y."/>
            <person name="Sun J."/>
            <person name="Men J."/>
            <person name="Liu H."/>
            <person name="Luo F."/>
            <person name="Guo L."/>
            <person name="Lv X."/>
            <person name="Deng C."/>
            <person name="Zhou C."/>
            <person name="Fan Y."/>
            <person name="Li X."/>
            <person name="Huang L."/>
            <person name="Hu Y."/>
            <person name="Liang C."/>
            <person name="Hu X."/>
            <person name="Xu J."/>
            <person name="Yu X."/>
        </authorList>
    </citation>
    <scope>NUCLEOTIDE SEQUENCE [LARGE SCALE GENOMIC DNA]</scope>
    <source>
        <strain evidence="2">Henan</strain>
    </source>
</reference>
<dbReference type="Proteomes" id="UP000008909">
    <property type="component" value="Unassembled WGS sequence"/>
</dbReference>
<evidence type="ECO:0000256" key="1">
    <source>
        <dbReference type="SAM" id="MobiDB-lite"/>
    </source>
</evidence>
<reference key="2">
    <citation type="submission" date="2011-10" db="EMBL/GenBank/DDBJ databases">
        <title>The genome and transcriptome sequence of Clonorchis sinensis provide insights into the carcinogenic liver fluke.</title>
        <authorList>
            <person name="Wang X."/>
            <person name="Huang Y."/>
            <person name="Chen W."/>
            <person name="Liu H."/>
            <person name="Guo L."/>
            <person name="Chen Y."/>
            <person name="Luo F."/>
            <person name="Zhou W."/>
            <person name="Sun J."/>
            <person name="Mao Q."/>
            <person name="Liang P."/>
            <person name="Zhou C."/>
            <person name="Tian Y."/>
            <person name="Men J."/>
            <person name="Lv X."/>
            <person name="Huang L."/>
            <person name="Zhou J."/>
            <person name="Hu Y."/>
            <person name="Li R."/>
            <person name="Zhang F."/>
            <person name="Lei H."/>
            <person name="Li X."/>
            <person name="Hu X."/>
            <person name="Liang C."/>
            <person name="Xu J."/>
            <person name="Wu Z."/>
            <person name="Yu X."/>
        </authorList>
    </citation>
    <scope>NUCLEOTIDE SEQUENCE</scope>
    <source>
        <strain>Henan</strain>
    </source>
</reference>
<organism evidence="2 3">
    <name type="scientific">Clonorchis sinensis</name>
    <name type="common">Chinese liver fluke</name>
    <dbReference type="NCBI Taxonomy" id="79923"/>
    <lineage>
        <taxon>Eukaryota</taxon>
        <taxon>Metazoa</taxon>
        <taxon>Spiralia</taxon>
        <taxon>Lophotrochozoa</taxon>
        <taxon>Platyhelminthes</taxon>
        <taxon>Trematoda</taxon>
        <taxon>Digenea</taxon>
        <taxon>Opisthorchiida</taxon>
        <taxon>Opisthorchiata</taxon>
        <taxon>Opisthorchiidae</taxon>
        <taxon>Clonorchis</taxon>
    </lineage>
</organism>
<protein>
    <submittedName>
        <fullName evidence="2">Uncharacterized protein</fullName>
    </submittedName>
</protein>
<dbReference type="AlphaFoldDB" id="G7Y7E3"/>
<keyword evidence="3" id="KW-1185">Reference proteome</keyword>
<accession>G7Y7E3</accession>
<gene>
    <name evidence="2" type="ORF">CLF_102166</name>
</gene>
<sequence length="255" mass="29126">MDFQLLYGAYVRPLLGYTNLVVYSGRMRDLTLIERVQRAATKMDAALNPWTMKLVSCSRAKKAFSCTTLSVPNCHDTGRKHEGWDNGRLPKSRRGRSRGRGRVRTTDFPVGISASILKPRRPIYLAASNSRTLKQAGQQAALALTLDCLTLMCAVYQKQEFKMQAQWLNKPPHSTGFRLCTSRDPEAEHNLTRRIIRRQVKVSVRVDHGVWWTLKAKEMEEAQKTGSAQRLFQWIPATDPRKPPKIRMEGPFQTK</sequence>
<proteinExistence type="predicted"/>
<evidence type="ECO:0000313" key="3">
    <source>
        <dbReference type="Proteomes" id="UP000008909"/>
    </source>
</evidence>
<name>G7Y7E3_CLOSI</name>
<feature type="compositionally biased region" description="Basic residues" evidence="1">
    <location>
        <begin position="90"/>
        <end position="103"/>
    </location>
</feature>
<feature type="region of interest" description="Disordered" evidence="1">
    <location>
        <begin position="80"/>
        <end position="104"/>
    </location>
</feature>
<dbReference type="EMBL" id="DF142915">
    <property type="protein sequence ID" value="GAA48878.1"/>
    <property type="molecule type" value="Genomic_DNA"/>
</dbReference>
<evidence type="ECO:0000313" key="2">
    <source>
        <dbReference type="EMBL" id="GAA48878.1"/>
    </source>
</evidence>